<dbReference type="EMBL" id="LUAW01000020">
    <property type="protein sequence ID" value="KYQ72078.1"/>
    <property type="molecule type" value="Genomic_DNA"/>
</dbReference>
<comment type="caution">
    <text evidence="4">The sequence shown here is derived from an EMBL/GenBank/DDBJ whole genome shotgun (WGS) entry which is preliminary data.</text>
</comment>
<dbReference type="STRING" id="1806892.AZH43_12765"/>
<dbReference type="InterPro" id="IPR024498">
    <property type="entry name" value="DUF2786"/>
</dbReference>
<dbReference type="OrthoDB" id="7275531at2"/>
<evidence type="ECO:0000256" key="1">
    <source>
        <dbReference type="SAM" id="MobiDB-lite"/>
    </source>
</evidence>
<evidence type="ECO:0000259" key="3">
    <source>
        <dbReference type="Pfam" id="PF23771"/>
    </source>
</evidence>
<dbReference type="RefSeq" id="WP_067669051.1">
    <property type="nucleotide sequence ID" value="NZ_CBCSIK010000001.1"/>
</dbReference>
<evidence type="ECO:0000313" key="5">
    <source>
        <dbReference type="Proteomes" id="UP000076276"/>
    </source>
</evidence>
<gene>
    <name evidence="4" type="ORF">AZH43_12765</name>
</gene>
<dbReference type="InterPro" id="IPR055592">
    <property type="entry name" value="DUF7168"/>
</dbReference>
<dbReference type="AlphaFoldDB" id="A0A151Y248"/>
<dbReference type="Proteomes" id="UP000076276">
    <property type="component" value="Unassembled WGS sequence"/>
</dbReference>
<feature type="compositionally biased region" description="Basic and acidic residues" evidence="1">
    <location>
        <begin position="193"/>
        <end position="214"/>
    </location>
</feature>
<dbReference type="PIRSF" id="PIRSF028111">
    <property type="entry name" value="UCP028111"/>
    <property type="match status" value="1"/>
</dbReference>
<name>A0A151Y248_9GAMM</name>
<evidence type="ECO:0000313" key="4">
    <source>
        <dbReference type="EMBL" id="KYQ72078.1"/>
    </source>
</evidence>
<proteinExistence type="predicted"/>
<organism evidence="4 5">
    <name type="scientific">Acinetobacter pragensis</name>
    <dbReference type="NCBI Taxonomy" id="1806892"/>
    <lineage>
        <taxon>Bacteria</taxon>
        <taxon>Pseudomonadati</taxon>
        <taxon>Pseudomonadota</taxon>
        <taxon>Gammaproteobacteria</taxon>
        <taxon>Moraxellales</taxon>
        <taxon>Moraxellaceae</taxon>
        <taxon>Acinetobacter</taxon>
    </lineage>
</organism>
<feature type="domain" description="DUF2786" evidence="2">
    <location>
        <begin position="6"/>
        <end position="42"/>
    </location>
</feature>
<evidence type="ECO:0000259" key="2">
    <source>
        <dbReference type="Pfam" id="PF10979"/>
    </source>
</evidence>
<feature type="region of interest" description="Disordered" evidence="1">
    <location>
        <begin position="186"/>
        <end position="241"/>
    </location>
</feature>
<dbReference type="InterPro" id="IPR016868">
    <property type="entry name" value="Phage_B3_Orf5"/>
</dbReference>
<sequence length="241" mass="26706">MNKKTVIEKIKKCLALSKSANQHEAAAALRQAMAFMEKYKIDADDPELLGIAEASILGSGSQKPTVFEAVLANSIAKMMGCKVILSGDIKVTKDLYFKKVVAWKFIGFDPAPEIASYAFDILFRQLKKARSVFISENLKRVQIKANKVKRADLFCEGWVLEATKLVSDLNPDKEKMDQIHAYVQQKHTVRNSEPTDRNKKTNTHTDRAQNDLHAGRQAGKNAKLNNAMNGGAPMEKLGVGS</sequence>
<accession>A0A151Y248</accession>
<dbReference type="Pfam" id="PF23771">
    <property type="entry name" value="DUF7168"/>
    <property type="match status" value="1"/>
</dbReference>
<reference evidence="4 5" key="1">
    <citation type="submission" date="2016-03" db="EMBL/GenBank/DDBJ databases">
        <title>Acinetobacter genomospecies 28 strain ANC 4149.</title>
        <authorList>
            <person name="Radolfova-Krizova L."/>
            <person name="Nemec A."/>
        </authorList>
    </citation>
    <scope>NUCLEOTIDE SEQUENCE [LARGE SCALE GENOMIC DNA]</scope>
    <source>
        <strain evidence="4 5">ANC 4149</strain>
    </source>
</reference>
<keyword evidence="5" id="KW-1185">Reference proteome</keyword>
<feature type="domain" description="DUF7168" evidence="3">
    <location>
        <begin position="58"/>
        <end position="188"/>
    </location>
</feature>
<protein>
    <submittedName>
        <fullName evidence="4">Uncharacterized protein</fullName>
    </submittedName>
</protein>
<dbReference type="Pfam" id="PF10979">
    <property type="entry name" value="DUF2786"/>
    <property type="match status" value="1"/>
</dbReference>